<accession>A0A6G1S7V1</accession>
<keyword evidence="3" id="KW-0576">Peroxisome</keyword>
<protein>
    <submittedName>
        <fullName evidence="6">Peroxisomal membrane protein 11B</fullName>
    </submittedName>
</protein>
<sequence>MGSLEKIVKFNAQTVGREKLIRLCQYTTKFVNSILHLYHTRYGKGGVGLLELLYRLRELEQYFISCRRLVSFGRCSDQLYSAMRSMQLNDPIIRMTASTSKFWLSIQMFAEHVLWLNQIGLFKSDKQLWADRANRFWLYSVSTNLLRDFYELICVVQQRRSRDKDNLDSELRNFKLSTPIKWIKRNPKLSCDLIKNSCDFWIPYTAVNKIPIHSSVIALLGIISTTMGILQVYDREYRLSPS</sequence>
<keyword evidence="1" id="KW-0962">Peroxisome biogenesis</keyword>
<dbReference type="PANTHER" id="PTHR12652:SF50">
    <property type="entry name" value="PEROXIN 11"/>
    <property type="match status" value="1"/>
</dbReference>
<dbReference type="EMBL" id="GGYP01000498">
    <property type="protein sequence ID" value="MDE45269.1"/>
    <property type="molecule type" value="Transcribed_RNA"/>
</dbReference>
<dbReference type="EMBL" id="GGYP01001678">
    <property type="protein sequence ID" value="MDE46449.1"/>
    <property type="molecule type" value="Transcribed_RNA"/>
</dbReference>
<dbReference type="InterPro" id="IPR008733">
    <property type="entry name" value="PEX11"/>
</dbReference>
<reference evidence="6" key="1">
    <citation type="submission" date="2018-10" db="EMBL/GenBank/DDBJ databases">
        <title>Transcriptome assembly of Aceria tosichella (Wheat curl mite) Type 2.</title>
        <authorList>
            <person name="Scully E.D."/>
            <person name="Geib S.M."/>
            <person name="Palmer N.A."/>
            <person name="Gupta A.K."/>
            <person name="Sarath G."/>
            <person name="Tatineni S."/>
        </authorList>
    </citation>
    <scope>NUCLEOTIDE SEQUENCE</scope>
    <source>
        <strain evidence="6">LincolnNE</strain>
    </source>
</reference>
<evidence type="ECO:0000313" key="6">
    <source>
        <dbReference type="EMBL" id="MDE46449.1"/>
    </source>
</evidence>
<dbReference type="Pfam" id="PF05648">
    <property type="entry name" value="PEX11"/>
    <property type="match status" value="1"/>
</dbReference>
<gene>
    <name evidence="6" type="primary">PEX11B_0</name>
    <name evidence="5" type="synonym">PEX11B_1</name>
    <name evidence="6" type="ORF">g.2834</name>
    <name evidence="5" type="ORF">g.2835</name>
</gene>
<dbReference type="AlphaFoldDB" id="A0A6G1S7V1"/>
<keyword evidence="2" id="KW-0472">Membrane</keyword>
<dbReference type="GO" id="GO:0005778">
    <property type="term" value="C:peroxisomal membrane"/>
    <property type="evidence" value="ECO:0007669"/>
    <property type="project" value="UniProtKB-SubCell"/>
</dbReference>
<dbReference type="PANTHER" id="PTHR12652">
    <property type="entry name" value="PEROXISOMAL BIOGENESIS FACTOR 11"/>
    <property type="match status" value="1"/>
</dbReference>
<evidence type="ECO:0000256" key="1">
    <source>
        <dbReference type="ARBA" id="ARBA00022593"/>
    </source>
</evidence>
<name>A0A6G1S7V1_9ACAR</name>
<evidence type="ECO:0000313" key="5">
    <source>
        <dbReference type="EMBL" id="MDE45269.1"/>
    </source>
</evidence>
<evidence type="ECO:0000256" key="2">
    <source>
        <dbReference type="ARBA" id="ARBA00023136"/>
    </source>
</evidence>
<evidence type="ECO:0000256" key="4">
    <source>
        <dbReference type="ARBA" id="ARBA00046271"/>
    </source>
</evidence>
<dbReference type="GO" id="GO:0016559">
    <property type="term" value="P:peroxisome fission"/>
    <property type="evidence" value="ECO:0007669"/>
    <property type="project" value="InterPro"/>
</dbReference>
<comment type="subcellular location">
    <subcellularLocation>
        <location evidence="4">Peroxisome membrane</location>
    </subcellularLocation>
</comment>
<evidence type="ECO:0000256" key="3">
    <source>
        <dbReference type="ARBA" id="ARBA00023140"/>
    </source>
</evidence>
<proteinExistence type="predicted"/>
<organism evidence="6">
    <name type="scientific">Aceria tosichella</name>
    <name type="common">wheat curl mite</name>
    <dbReference type="NCBI Taxonomy" id="561515"/>
    <lineage>
        <taxon>Eukaryota</taxon>
        <taxon>Metazoa</taxon>
        <taxon>Ecdysozoa</taxon>
        <taxon>Arthropoda</taxon>
        <taxon>Chelicerata</taxon>
        <taxon>Arachnida</taxon>
        <taxon>Acari</taxon>
        <taxon>Acariformes</taxon>
        <taxon>Trombidiformes</taxon>
        <taxon>Prostigmata</taxon>
        <taxon>Eupodina</taxon>
        <taxon>Eriophyoidea</taxon>
        <taxon>Eriophyidae</taxon>
        <taxon>Eriophyinae</taxon>
        <taxon>Aceriini</taxon>
        <taxon>Aceria</taxon>
    </lineage>
</organism>